<gene>
    <name evidence="1" type="ORF">PVK06_034948</name>
</gene>
<sequence>MVAPPPGQYDLTYSGALTNPVFFTQASHYALPDPASTPSIGTQSPAYYMLIQTTISTYQPPSIILPYYPQLVYATPYTYTLIVSQTSRHYCSTKVAHLRSHLFIE</sequence>
<organism evidence="1 2">
    <name type="scientific">Gossypium arboreum</name>
    <name type="common">Tree cotton</name>
    <name type="synonym">Gossypium nanking</name>
    <dbReference type="NCBI Taxonomy" id="29729"/>
    <lineage>
        <taxon>Eukaryota</taxon>
        <taxon>Viridiplantae</taxon>
        <taxon>Streptophyta</taxon>
        <taxon>Embryophyta</taxon>
        <taxon>Tracheophyta</taxon>
        <taxon>Spermatophyta</taxon>
        <taxon>Magnoliopsida</taxon>
        <taxon>eudicotyledons</taxon>
        <taxon>Gunneridae</taxon>
        <taxon>Pentapetalae</taxon>
        <taxon>rosids</taxon>
        <taxon>malvids</taxon>
        <taxon>Malvales</taxon>
        <taxon>Malvaceae</taxon>
        <taxon>Malvoideae</taxon>
        <taxon>Gossypium</taxon>
    </lineage>
</organism>
<keyword evidence="2" id="KW-1185">Reference proteome</keyword>
<evidence type="ECO:0000313" key="1">
    <source>
        <dbReference type="EMBL" id="KAK5793790.1"/>
    </source>
</evidence>
<reference evidence="1 2" key="1">
    <citation type="submission" date="2023-03" db="EMBL/GenBank/DDBJ databases">
        <title>WGS of Gossypium arboreum.</title>
        <authorList>
            <person name="Yu D."/>
        </authorList>
    </citation>
    <scope>NUCLEOTIDE SEQUENCE [LARGE SCALE GENOMIC DNA]</scope>
    <source>
        <tissue evidence="1">Leaf</tissue>
    </source>
</reference>
<evidence type="ECO:0000313" key="2">
    <source>
        <dbReference type="Proteomes" id="UP001358586"/>
    </source>
</evidence>
<name>A0ABR0NFJ9_GOSAR</name>
<dbReference type="Proteomes" id="UP001358586">
    <property type="component" value="Chromosome 10"/>
</dbReference>
<protein>
    <submittedName>
        <fullName evidence="1">Uncharacterized protein</fullName>
    </submittedName>
</protein>
<dbReference type="EMBL" id="JARKNE010000010">
    <property type="protein sequence ID" value="KAK5793790.1"/>
    <property type="molecule type" value="Genomic_DNA"/>
</dbReference>
<proteinExistence type="predicted"/>
<accession>A0ABR0NFJ9</accession>
<comment type="caution">
    <text evidence="1">The sequence shown here is derived from an EMBL/GenBank/DDBJ whole genome shotgun (WGS) entry which is preliminary data.</text>
</comment>